<dbReference type="SUPFAM" id="SSF52833">
    <property type="entry name" value="Thioredoxin-like"/>
    <property type="match status" value="1"/>
</dbReference>
<evidence type="ECO:0000259" key="2">
    <source>
        <dbReference type="Pfam" id="PF00085"/>
    </source>
</evidence>
<feature type="compositionally biased region" description="Acidic residues" evidence="1">
    <location>
        <begin position="191"/>
        <end position="200"/>
    </location>
</feature>
<feature type="domain" description="Thioredoxin" evidence="2">
    <location>
        <begin position="62"/>
        <end position="148"/>
    </location>
</feature>
<dbReference type="InterPro" id="IPR013766">
    <property type="entry name" value="Thioredoxin_domain"/>
</dbReference>
<dbReference type="InterPro" id="IPR036249">
    <property type="entry name" value="Thioredoxin-like_sf"/>
</dbReference>
<evidence type="ECO:0000313" key="3">
    <source>
        <dbReference type="EMBL" id="CDS07021.1"/>
    </source>
</evidence>
<accession>A0A077WH33</accession>
<reference evidence="3" key="1">
    <citation type="journal article" date="2014" name="Genome Announc.">
        <title>De novo whole-genome sequence and genome annotation of Lichtheimia ramosa.</title>
        <authorList>
            <person name="Linde J."/>
            <person name="Schwartze V."/>
            <person name="Binder U."/>
            <person name="Lass-Florl C."/>
            <person name="Voigt K."/>
            <person name="Horn F."/>
        </authorList>
    </citation>
    <scope>NUCLEOTIDE SEQUENCE</scope>
    <source>
        <strain evidence="3">JMRC FSU:6197</strain>
    </source>
</reference>
<feature type="compositionally biased region" description="Polar residues" evidence="1">
    <location>
        <begin position="177"/>
        <end position="187"/>
    </location>
</feature>
<dbReference type="Pfam" id="PF00085">
    <property type="entry name" value="Thioredoxin"/>
    <property type="match status" value="1"/>
</dbReference>
<feature type="region of interest" description="Disordered" evidence="1">
    <location>
        <begin position="175"/>
        <end position="200"/>
    </location>
</feature>
<evidence type="ECO:0000256" key="1">
    <source>
        <dbReference type="SAM" id="MobiDB-lite"/>
    </source>
</evidence>
<protein>
    <recommendedName>
        <fullName evidence="2">Thioredoxin domain-containing protein</fullName>
    </recommendedName>
</protein>
<dbReference type="Gene3D" id="3.40.30.10">
    <property type="entry name" value="Glutaredoxin"/>
    <property type="match status" value="1"/>
</dbReference>
<dbReference type="OrthoDB" id="10257948at2759"/>
<proteinExistence type="predicted"/>
<sequence length="200" mass="23270">MTQSNRPDLEDLSDDEALFEELEREEDADLSLLRERRIKDIQAELERRQAMEENKHGIYTEITNEKEFMDITTSEKYVVGHFYHDDFRRCKIMDTHLEKLAKQYYNTRFIKINVMNAPFLVEKLQVRVLPCVMAWLDGYAQIKVVGFDELGGTDSFSTGMLELKLTNAGVIRKKNQDTPQAKRSIFQNEGGGDDDDSDFD</sequence>
<dbReference type="AlphaFoldDB" id="A0A077WH33"/>
<organism evidence="3">
    <name type="scientific">Lichtheimia ramosa</name>
    <dbReference type="NCBI Taxonomy" id="688394"/>
    <lineage>
        <taxon>Eukaryota</taxon>
        <taxon>Fungi</taxon>
        <taxon>Fungi incertae sedis</taxon>
        <taxon>Mucoromycota</taxon>
        <taxon>Mucoromycotina</taxon>
        <taxon>Mucoromycetes</taxon>
        <taxon>Mucorales</taxon>
        <taxon>Lichtheimiaceae</taxon>
        <taxon>Lichtheimia</taxon>
    </lineage>
</organism>
<dbReference type="CDD" id="cd02989">
    <property type="entry name" value="Phd_like_TxnDC9"/>
    <property type="match status" value="1"/>
</dbReference>
<name>A0A077WH33_9FUNG</name>
<dbReference type="PANTHER" id="PTHR21148">
    <property type="entry name" value="THIOREDOXIN DOMAIN-CONTAINING PROTEIN 9"/>
    <property type="match status" value="1"/>
</dbReference>
<gene>
    <name evidence="3" type="ORF">LRAMOSA09544</name>
</gene>
<dbReference type="EMBL" id="LK023322">
    <property type="protein sequence ID" value="CDS07021.1"/>
    <property type="molecule type" value="Genomic_DNA"/>
</dbReference>